<evidence type="ECO:0008006" key="3">
    <source>
        <dbReference type="Google" id="ProtNLM"/>
    </source>
</evidence>
<name>A0ABP7WFD3_9GAMM</name>
<evidence type="ECO:0000313" key="1">
    <source>
        <dbReference type="EMBL" id="GAA4087878.1"/>
    </source>
</evidence>
<sequence length="167" mass="18790">MAWLIGFAVIGFMLAPILWILPSRRQSQQAAVRAAARAAGLSVKVVAMPKSRRERVRREDDVFGVCYTRPVHNKKPLPSWKFWLLDIPEGEDDLVPCSREVLALIAEFRGLLPNDATMLEFTPIGLHVYWRERQADETMVADIAQCLNGIIEKGALETVGEKDFGNE</sequence>
<protein>
    <recommendedName>
        <fullName evidence="3">Preprotein translocase subunit YajC</fullName>
    </recommendedName>
</protein>
<dbReference type="RefSeq" id="WP_344932636.1">
    <property type="nucleotide sequence ID" value="NZ_BAABDM010000001.1"/>
</dbReference>
<reference evidence="2" key="1">
    <citation type="journal article" date="2019" name="Int. J. Syst. Evol. Microbiol.">
        <title>The Global Catalogue of Microorganisms (GCM) 10K type strain sequencing project: providing services to taxonomists for standard genome sequencing and annotation.</title>
        <authorList>
            <consortium name="The Broad Institute Genomics Platform"/>
            <consortium name="The Broad Institute Genome Sequencing Center for Infectious Disease"/>
            <person name="Wu L."/>
            <person name="Ma J."/>
        </authorList>
    </citation>
    <scope>NUCLEOTIDE SEQUENCE [LARGE SCALE GENOMIC DNA]</scope>
    <source>
        <strain evidence="2">JCM 17304</strain>
    </source>
</reference>
<evidence type="ECO:0000313" key="2">
    <source>
        <dbReference type="Proteomes" id="UP001500392"/>
    </source>
</evidence>
<organism evidence="1 2">
    <name type="scientific">Zhongshania borealis</name>
    <dbReference type="NCBI Taxonomy" id="889488"/>
    <lineage>
        <taxon>Bacteria</taxon>
        <taxon>Pseudomonadati</taxon>
        <taxon>Pseudomonadota</taxon>
        <taxon>Gammaproteobacteria</taxon>
        <taxon>Cellvibrionales</taxon>
        <taxon>Spongiibacteraceae</taxon>
        <taxon>Zhongshania</taxon>
    </lineage>
</organism>
<proteinExistence type="predicted"/>
<accession>A0ABP7WFD3</accession>
<dbReference type="Proteomes" id="UP001500392">
    <property type="component" value="Unassembled WGS sequence"/>
</dbReference>
<gene>
    <name evidence="1" type="ORF">GCM10022414_08350</name>
</gene>
<dbReference type="EMBL" id="BAABDM010000001">
    <property type="protein sequence ID" value="GAA4087878.1"/>
    <property type="molecule type" value="Genomic_DNA"/>
</dbReference>
<comment type="caution">
    <text evidence="1">The sequence shown here is derived from an EMBL/GenBank/DDBJ whole genome shotgun (WGS) entry which is preliminary data.</text>
</comment>
<keyword evidence="2" id="KW-1185">Reference proteome</keyword>